<feature type="region of interest" description="Disordered" evidence="1">
    <location>
        <begin position="495"/>
        <end position="525"/>
    </location>
</feature>
<accession>W7T5F9</accession>
<proteinExistence type="predicted"/>
<gene>
    <name evidence="2" type="ORF">Naga_100188g1</name>
</gene>
<reference evidence="2 3" key="1">
    <citation type="journal article" date="2014" name="Mol. Plant">
        <title>Chromosome Scale Genome Assembly and Transcriptome Profiling of Nannochloropsis gaditana in Nitrogen Depletion.</title>
        <authorList>
            <person name="Corteggiani Carpinelli E."/>
            <person name="Telatin A."/>
            <person name="Vitulo N."/>
            <person name="Forcato C."/>
            <person name="D'Angelo M."/>
            <person name="Schiavon R."/>
            <person name="Vezzi A."/>
            <person name="Giacometti G.M."/>
            <person name="Morosinotto T."/>
            <person name="Valle G."/>
        </authorList>
    </citation>
    <scope>NUCLEOTIDE SEQUENCE [LARGE SCALE GENOMIC DNA]</scope>
    <source>
        <strain evidence="2 3">B-31</strain>
    </source>
</reference>
<feature type="compositionally biased region" description="Basic and acidic residues" evidence="1">
    <location>
        <begin position="551"/>
        <end position="581"/>
    </location>
</feature>
<evidence type="ECO:0000313" key="2">
    <source>
        <dbReference type="EMBL" id="EWM21772.1"/>
    </source>
</evidence>
<comment type="caution">
    <text evidence="2">The sequence shown here is derived from an EMBL/GenBank/DDBJ whole genome shotgun (WGS) entry which is preliminary data.</text>
</comment>
<evidence type="ECO:0000313" key="3">
    <source>
        <dbReference type="Proteomes" id="UP000019335"/>
    </source>
</evidence>
<name>W7T5F9_9STRA</name>
<evidence type="ECO:0000256" key="1">
    <source>
        <dbReference type="SAM" id="MobiDB-lite"/>
    </source>
</evidence>
<sequence>MAYTGADVELAEAEAIWRGLESADAFRRAWIRRPDSALSRLVRTRVYQEWPRRLWWQREAEARIAQHHLRVLQVRALAGLWRWRARSNEAHAARKVSAYTTSGIQTRVWGRWRRVTRRLRHQRRLRAVRLLRRVRNGLHEWQAWAVNRRKRRESLKEMEARRLSRRTLRAWHKALAKQRFMGAVDREVNASLWASATGERDGNMHDGIDREAVAACAKADRLWRSFVWRRWRRRARWAKAQEQEWVNKVEKAHQLAVVGRGWSEWRAVWKRRELEHRLGGRARDGRSTQVPRSLCRLASRIEKHALARKEHAFVRWRLETLWAQERNDLVERLVLILIRGHRRRALREWQSRVVQMARNERTLVKAKRRYRKRMMEQVLWAWACLAKRERALRQTQATVTQRIRQQRQRCVLLAWRGAWQGRQVEAVAETQTRRHLQWYAATKEREALKRVLRQWVSWVRRKQREGLGGGQAVGYQGGLGSMGGSAVTGYGVSLRKARGGRDGRNGGKKKKDCGGAQRKPEGGRHQVLQQVEGELSEEAGQGEDLGMHLGRMPEQRKGRYRGQREREPGRRPSGHIREPRKGAVRTRKLQGLSPQLQEDLRRKRRQLEVEESNRVNETFHNTLLLLKELSAEAEGDDVREGMQLDERPERHVAGNKIVPRNQIEELVEGFGRAEQGRENFGEETSHRELASAEDEVRRLRALVADLEKSALGIEGVEGHRNSPETYLECKAQSMHRENWMVQELEERTPIWALDADLPGLAGRSIANETHMERIPLGPLQSRNLQGIASGTGAKCLIDVLPDSPAQFQEHCEKEVGASYLDDEEETDLEALEVMRGEISLLEHRIKFRFQQKSARGEICAA</sequence>
<protein>
    <submittedName>
        <fullName evidence="2">Uncharacterized protein</fullName>
    </submittedName>
</protein>
<organism evidence="2 3">
    <name type="scientific">Nannochloropsis gaditana</name>
    <dbReference type="NCBI Taxonomy" id="72520"/>
    <lineage>
        <taxon>Eukaryota</taxon>
        <taxon>Sar</taxon>
        <taxon>Stramenopiles</taxon>
        <taxon>Ochrophyta</taxon>
        <taxon>Eustigmatophyceae</taxon>
        <taxon>Eustigmatales</taxon>
        <taxon>Monodopsidaceae</taxon>
        <taxon>Nannochloropsis</taxon>
    </lineage>
</organism>
<feature type="region of interest" description="Disordered" evidence="1">
    <location>
        <begin position="539"/>
        <end position="601"/>
    </location>
</feature>
<dbReference type="AlphaFoldDB" id="W7T5F9"/>
<dbReference type="Proteomes" id="UP000019335">
    <property type="component" value="Unassembled WGS sequence"/>
</dbReference>
<keyword evidence="3" id="KW-1185">Reference proteome</keyword>
<dbReference type="EMBL" id="AZIL01002362">
    <property type="protein sequence ID" value="EWM21772.1"/>
    <property type="molecule type" value="Genomic_DNA"/>
</dbReference>